<feature type="compositionally biased region" description="Basic and acidic residues" evidence="1">
    <location>
        <begin position="635"/>
        <end position="644"/>
    </location>
</feature>
<protein>
    <recommendedName>
        <fullName evidence="2">PWWP domain-containing protein</fullName>
    </recommendedName>
</protein>
<dbReference type="SMART" id="SM00293">
    <property type="entry name" value="PWWP"/>
    <property type="match status" value="1"/>
</dbReference>
<dbReference type="InterPro" id="IPR035503">
    <property type="entry name" value="IOC4-like_PWWP"/>
</dbReference>
<dbReference type="SUPFAM" id="SSF47676">
    <property type="entry name" value="Conserved domain common to transcription factors TFIIS, elongin A, CRSP70"/>
    <property type="match status" value="1"/>
</dbReference>
<dbReference type="Gene3D" id="1.20.930.10">
    <property type="entry name" value="Conserved domain common to transcription factors TFIIS, elongin A, CRSP70"/>
    <property type="match status" value="1"/>
</dbReference>
<evidence type="ECO:0000313" key="4">
    <source>
        <dbReference type="Proteomes" id="UP000033140"/>
    </source>
</evidence>
<dbReference type="EMBL" id="BACD03000043">
    <property type="protein sequence ID" value="GAO51253.1"/>
    <property type="molecule type" value="Genomic_DNA"/>
</dbReference>
<feature type="compositionally biased region" description="Low complexity" evidence="1">
    <location>
        <begin position="420"/>
        <end position="439"/>
    </location>
</feature>
<dbReference type="STRING" id="698492.A0A0E9NN71"/>
<dbReference type="OMA" id="WPVIVCD"/>
<dbReference type="Pfam" id="PF00855">
    <property type="entry name" value="PWWP"/>
    <property type="match status" value="1"/>
</dbReference>
<feature type="domain" description="PWWP" evidence="2">
    <location>
        <begin position="225"/>
        <end position="291"/>
    </location>
</feature>
<organism evidence="3 4">
    <name type="scientific">Saitoella complicata (strain BCRC 22490 / CBS 7301 / JCM 7358 / NBRC 10748 / NRRL Y-17804)</name>
    <dbReference type="NCBI Taxonomy" id="698492"/>
    <lineage>
        <taxon>Eukaryota</taxon>
        <taxon>Fungi</taxon>
        <taxon>Dikarya</taxon>
        <taxon>Ascomycota</taxon>
        <taxon>Taphrinomycotina</taxon>
        <taxon>Taphrinomycotina incertae sedis</taxon>
        <taxon>Saitoella</taxon>
    </lineage>
</organism>
<feature type="compositionally biased region" description="Low complexity" evidence="1">
    <location>
        <begin position="113"/>
        <end position="125"/>
    </location>
</feature>
<dbReference type="AlphaFoldDB" id="A0A0E9NN71"/>
<feature type="compositionally biased region" description="Basic residues" evidence="1">
    <location>
        <begin position="365"/>
        <end position="379"/>
    </location>
</feature>
<proteinExistence type="predicted"/>
<accession>A0A0E9NN71</accession>
<dbReference type="PROSITE" id="PS50812">
    <property type="entry name" value="PWWP"/>
    <property type="match status" value="1"/>
</dbReference>
<evidence type="ECO:0000259" key="2">
    <source>
        <dbReference type="PROSITE" id="PS50812"/>
    </source>
</evidence>
<comment type="caution">
    <text evidence="3">The sequence shown here is derived from an EMBL/GenBank/DDBJ whole genome shotgun (WGS) entry which is preliminary data.</text>
</comment>
<feature type="compositionally biased region" description="Basic and acidic residues" evidence="1">
    <location>
        <begin position="139"/>
        <end position="192"/>
    </location>
</feature>
<sequence length="644" mass="70297">MIATKQIRRAQTGQCRLMKGKTSTMDVAGRPKLPRVRHRSLTYTLLGWLTRSSRSTQRASPVSVPVASRNTTTTPDQCIQLQSTSRCSYQSHIYCRRLIMSSTPPPAEKVEDVPAAENAPAAEAAEVADKGADAPIEESSTKEDEPFKKTEDVPAEEPVKEDKSEESAAAAEEKSEEKAEEPATEKKEDDKPAPAQEKATPAKRTPAKKQKSDANDSAHEGNYQPGDVVMAKIKGFPWWPAMVVTEAHCIPSVLKDKPRGSKTVFPTIFFPVTNKEYCWPNKSELKPLPNSEIDSFVDNTGKKPKDILAAYKSARNPPSLEELEEIIKKASVAATAPVEDEDEGMEDAEEAGEDYEEEEEGEVKKKTKAKATPKKKAPAKKGEATKNKRKSESEVEDSADEDEKKVAKTPAKKAKTSNGSAKKTASSRKASAASKAAAADGDDNEEEVPPTPTTQPSAQSIADKLQKDVLYLRHKLQKAMLSNGQEPNDSDMDDVKGWLGKLEAIGKNMTSAVFSHTKVHKVLRRITKLSAVPRDEDLKIRDVCQNLLDQWKDIIPGDSDKKEESAPANESQDKKEEKTEQSAEPSEGAEKKEESAKEAAESGDVDMKDAPAAPAEEETKMDVVMPAEEEAGSTETKEGETAQA</sequence>
<keyword evidence="4" id="KW-1185">Reference proteome</keyword>
<feature type="region of interest" description="Disordered" evidence="1">
    <location>
        <begin position="331"/>
        <end position="466"/>
    </location>
</feature>
<dbReference type="Gene3D" id="2.30.30.140">
    <property type="match status" value="1"/>
</dbReference>
<dbReference type="Proteomes" id="UP000033140">
    <property type="component" value="Unassembled WGS sequence"/>
</dbReference>
<reference evidence="3 4" key="3">
    <citation type="journal article" date="2015" name="Genome Announc.">
        <title>Draft Genome Sequence of the Archiascomycetous Yeast Saitoella complicata.</title>
        <authorList>
            <person name="Yamauchi K."/>
            <person name="Kondo S."/>
            <person name="Hamamoto M."/>
            <person name="Takahashi Y."/>
            <person name="Ogura Y."/>
            <person name="Hayashi T."/>
            <person name="Nishida H."/>
        </authorList>
    </citation>
    <scope>NUCLEOTIDE SEQUENCE [LARGE SCALE GENOMIC DNA]</scope>
    <source>
        <strain evidence="3 4">NRRL Y-17804</strain>
    </source>
</reference>
<feature type="compositionally biased region" description="Basic and acidic residues" evidence="1">
    <location>
        <begin position="210"/>
        <end position="219"/>
    </location>
</feature>
<dbReference type="CDD" id="cd05840">
    <property type="entry name" value="PWWP_ScIOC4-like"/>
    <property type="match status" value="1"/>
</dbReference>
<feature type="compositionally biased region" description="Basic and acidic residues" evidence="1">
    <location>
        <begin position="380"/>
        <end position="393"/>
    </location>
</feature>
<dbReference type="InterPro" id="IPR000313">
    <property type="entry name" value="PWWP_dom"/>
</dbReference>
<reference evidence="3 4" key="1">
    <citation type="journal article" date="2011" name="J. Gen. Appl. Microbiol.">
        <title>Draft genome sequencing of the enigmatic yeast Saitoella complicata.</title>
        <authorList>
            <person name="Nishida H."/>
            <person name="Hamamoto M."/>
            <person name="Sugiyama J."/>
        </authorList>
    </citation>
    <scope>NUCLEOTIDE SEQUENCE [LARGE SCALE GENOMIC DNA]</scope>
    <source>
        <strain evidence="3 4">NRRL Y-17804</strain>
    </source>
</reference>
<feature type="compositionally biased region" description="Acidic residues" evidence="1">
    <location>
        <begin position="338"/>
        <end position="361"/>
    </location>
</feature>
<feature type="compositionally biased region" description="Basic and acidic residues" evidence="1">
    <location>
        <begin position="558"/>
        <end position="581"/>
    </location>
</feature>
<name>A0A0E9NN71_SAICN</name>
<reference evidence="3 4" key="2">
    <citation type="journal article" date="2014" name="J. Gen. Appl. Microbiol.">
        <title>The early diverging ascomycetous budding yeast Saitoella complicata has three histone deacetylases belonging to the Clr6, Hos2, and Rpd3 lineages.</title>
        <authorList>
            <person name="Nishida H."/>
            <person name="Matsumoto T."/>
            <person name="Kondo S."/>
            <person name="Hamamoto M."/>
            <person name="Yoshikawa H."/>
        </authorList>
    </citation>
    <scope>NUCLEOTIDE SEQUENCE [LARGE SCALE GENOMIC DNA]</scope>
    <source>
        <strain evidence="3 4">NRRL Y-17804</strain>
    </source>
</reference>
<gene>
    <name evidence="3" type="ORF">G7K_5359-t1</name>
</gene>
<dbReference type="SUPFAM" id="SSF63748">
    <property type="entry name" value="Tudor/PWWP/MBT"/>
    <property type="match status" value="1"/>
</dbReference>
<feature type="compositionally biased region" description="Basic and acidic residues" evidence="1">
    <location>
        <begin position="588"/>
        <end position="609"/>
    </location>
</feature>
<feature type="region of interest" description="Disordered" evidence="1">
    <location>
        <begin position="555"/>
        <end position="644"/>
    </location>
</feature>
<dbReference type="InterPro" id="IPR035441">
    <property type="entry name" value="TFIIS/LEDGF_dom_sf"/>
</dbReference>
<evidence type="ECO:0000256" key="1">
    <source>
        <dbReference type="SAM" id="MobiDB-lite"/>
    </source>
</evidence>
<evidence type="ECO:0000313" key="3">
    <source>
        <dbReference type="EMBL" id="GAO51253.1"/>
    </source>
</evidence>
<feature type="region of interest" description="Disordered" evidence="1">
    <location>
        <begin position="105"/>
        <end position="226"/>
    </location>
</feature>